<feature type="compositionally biased region" description="Low complexity" evidence="1">
    <location>
        <begin position="202"/>
        <end position="213"/>
    </location>
</feature>
<proteinExistence type="predicted"/>
<evidence type="ECO:0008006" key="6">
    <source>
        <dbReference type="Google" id="ProtNLM"/>
    </source>
</evidence>
<name>A0A1X2D9Y8_9MYCO</name>
<feature type="compositionally biased region" description="Low complexity" evidence="1">
    <location>
        <begin position="271"/>
        <end position="288"/>
    </location>
</feature>
<dbReference type="AlphaFoldDB" id="A0A1X2D9Y8"/>
<reference evidence="4 5" key="1">
    <citation type="submission" date="2016-01" db="EMBL/GenBank/DDBJ databases">
        <title>The new phylogeny of the genus Mycobacterium.</title>
        <authorList>
            <person name="Tarcisio F."/>
            <person name="Conor M."/>
            <person name="Antonella G."/>
            <person name="Elisabetta G."/>
            <person name="Giulia F.S."/>
            <person name="Sara T."/>
            <person name="Anna F."/>
            <person name="Clotilde B."/>
            <person name="Roberto B."/>
            <person name="Veronica D.S."/>
            <person name="Fabio R."/>
            <person name="Monica P."/>
            <person name="Olivier J."/>
            <person name="Enrico T."/>
            <person name="Nicola S."/>
        </authorList>
    </citation>
    <scope>NUCLEOTIDE SEQUENCE [LARGE SCALE GENOMIC DNA]</scope>
    <source>
        <strain evidence="4 5">DSM 45176</strain>
    </source>
</reference>
<dbReference type="EMBL" id="LQPQ01000033">
    <property type="protein sequence ID" value="ORW84774.1"/>
    <property type="molecule type" value="Genomic_DNA"/>
</dbReference>
<feature type="compositionally biased region" description="Low complexity" evidence="1">
    <location>
        <begin position="229"/>
        <end position="260"/>
    </location>
</feature>
<feature type="compositionally biased region" description="Pro residues" evidence="1">
    <location>
        <begin position="261"/>
        <end position="270"/>
    </location>
</feature>
<dbReference type="Proteomes" id="UP000193087">
    <property type="component" value="Unassembled WGS sequence"/>
</dbReference>
<keyword evidence="5" id="KW-1185">Reference proteome</keyword>
<feature type="domain" description="DUF5632" evidence="3">
    <location>
        <begin position="511"/>
        <end position="590"/>
    </location>
</feature>
<sequence>MGAINHGKENRGKVGSENDNFADLLRHAQTGPLVDQQGFTADDIRDAFRRWEEHHRRVAEKNGIKKSAYAAAYDSMVCLRQDLTGLADEGNNEIKAIQDSDQPVDTKVTQIVSVIRRHRALANLAAAKYGGNVLDAMQSILDVGGTGQSSRQFSKAHGVDVSQMFRQPDDHRDLEKQVRGMLDNPGSAMGAPPGFNSTGMQPAASGVPPAAAVSGSTFGAPAGFTPATSLAAPPSAPGAPGSTFGAPAGFRPAGPTLLPAPLRPPAPAAPPVSVSPAPSVAGASTPSLPGAPAPPGVGTPSLPGVPASPLSGATVASPTGAAQGMTPASLLQSFDAGMQAGALASAPANALPHPSMEMQPSHVAPSAPTAPMAGAGVPVHAPAFDVPPTPPPAPEAPTASTAAPMIAAPATPSAPATPTPAGPLPAYGADLRPSVTAASTPAVPLSTPTGAASPGSAPVLPASGQGGVGQPAVVRQPGSPTPPPSPSGVGTQAVAATAGGAIAGAASADATARARLKRIVDSVARQQPKLAWAAGDRPDNTTVLVTDLASGWIPPGIDLPAAITLLDPARRRGDLESLLGEVSVTASYSPIHYLPDEDDEPVPTSSRPRRAPDVEELGWELSQATHWRDGLPQLAHTLAKAISRGTGVLDSEVETLRIELAEVTACVLDSYPDHVDAHEVGNWQLLAAIDALVAGDRTTANYHLAWFLACDSSAAKGIAR</sequence>
<evidence type="ECO:0000256" key="1">
    <source>
        <dbReference type="SAM" id="MobiDB-lite"/>
    </source>
</evidence>
<evidence type="ECO:0000313" key="5">
    <source>
        <dbReference type="Proteomes" id="UP000193087"/>
    </source>
</evidence>
<feature type="domain" description="DUF5631" evidence="2">
    <location>
        <begin position="614"/>
        <end position="709"/>
    </location>
</feature>
<evidence type="ECO:0000259" key="3">
    <source>
        <dbReference type="Pfam" id="PF18646"/>
    </source>
</evidence>
<feature type="region of interest" description="Disordered" evidence="1">
    <location>
        <begin position="229"/>
        <end position="311"/>
    </location>
</feature>
<protein>
    <recommendedName>
        <fullName evidence="6">DUF5631 domain-containing protein</fullName>
    </recommendedName>
</protein>
<evidence type="ECO:0000313" key="4">
    <source>
        <dbReference type="EMBL" id="ORW84774.1"/>
    </source>
</evidence>
<feature type="compositionally biased region" description="Low complexity" evidence="1">
    <location>
        <begin position="396"/>
        <end position="414"/>
    </location>
</feature>
<dbReference type="STRING" id="486698.AWC22_12810"/>
<dbReference type="Pfam" id="PF18645">
    <property type="entry name" value="DUF5631"/>
    <property type="match status" value="1"/>
</dbReference>
<feature type="region of interest" description="Disordered" evidence="1">
    <location>
        <begin position="592"/>
        <end position="611"/>
    </location>
</feature>
<feature type="compositionally biased region" description="Pro residues" evidence="1">
    <location>
        <begin position="385"/>
        <end position="395"/>
    </location>
</feature>
<dbReference type="InterPro" id="IPR040833">
    <property type="entry name" value="DUF5631"/>
</dbReference>
<dbReference type="InterPro" id="IPR040604">
    <property type="entry name" value="DUF5632"/>
</dbReference>
<feature type="region of interest" description="Disordered" evidence="1">
    <location>
        <begin position="348"/>
        <end position="492"/>
    </location>
</feature>
<comment type="caution">
    <text evidence="4">The sequence shown here is derived from an EMBL/GenBank/DDBJ whole genome shotgun (WGS) entry which is preliminary data.</text>
</comment>
<feature type="region of interest" description="Disordered" evidence="1">
    <location>
        <begin position="181"/>
        <end position="213"/>
    </location>
</feature>
<evidence type="ECO:0000259" key="2">
    <source>
        <dbReference type="Pfam" id="PF18645"/>
    </source>
</evidence>
<organism evidence="4 5">
    <name type="scientific">Mycobacterium riyadhense</name>
    <dbReference type="NCBI Taxonomy" id="486698"/>
    <lineage>
        <taxon>Bacteria</taxon>
        <taxon>Bacillati</taxon>
        <taxon>Actinomycetota</taxon>
        <taxon>Actinomycetes</taxon>
        <taxon>Mycobacteriales</taxon>
        <taxon>Mycobacteriaceae</taxon>
        <taxon>Mycobacterium</taxon>
    </lineage>
</organism>
<accession>A0A1X2D9Y8</accession>
<gene>
    <name evidence="4" type="ORF">AWC22_12810</name>
</gene>
<dbReference type="Pfam" id="PF18646">
    <property type="entry name" value="DUF5632"/>
    <property type="match status" value="1"/>
</dbReference>